<dbReference type="Gene3D" id="3.40.50.300">
    <property type="entry name" value="P-loop containing nucleotide triphosphate hydrolases"/>
    <property type="match status" value="1"/>
</dbReference>
<name>A0A4S8LQL0_DENBC</name>
<reference evidence="1 3" key="1">
    <citation type="journal article" date="2019" name="Nat. Ecol. Evol.">
        <title>Megaphylogeny resolves global patterns of mushroom evolution.</title>
        <authorList>
            <person name="Varga T."/>
            <person name="Krizsan K."/>
            <person name="Foldi C."/>
            <person name="Dima B."/>
            <person name="Sanchez-Garcia M."/>
            <person name="Sanchez-Ramirez S."/>
            <person name="Szollosi G.J."/>
            <person name="Szarkandi J.G."/>
            <person name="Papp V."/>
            <person name="Albert L."/>
            <person name="Andreopoulos W."/>
            <person name="Angelini C."/>
            <person name="Antonin V."/>
            <person name="Barry K.W."/>
            <person name="Bougher N.L."/>
            <person name="Buchanan P."/>
            <person name="Buyck B."/>
            <person name="Bense V."/>
            <person name="Catcheside P."/>
            <person name="Chovatia M."/>
            <person name="Cooper J."/>
            <person name="Damon W."/>
            <person name="Desjardin D."/>
            <person name="Finy P."/>
            <person name="Geml J."/>
            <person name="Haridas S."/>
            <person name="Hughes K."/>
            <person name="Justo A."/>
            <person name="Karasinski D."/>
            <person name="Kautmanova I."/>
            <person name="Kiss B."/>
            <person name="Kocsube S."/>
            <person name="Kotiranta H."/>
            <person name="LaButti K.M."/>
            <person name="Lechner B.E."/>
            <person name="Liimatainen K."/>
            <person name="Lipzen A."/>
            <person name="Lukacs Z."/>
            <person name="Mihaltcheva S."/>
            <person name="Morgado L.N."/>
            <person name="Niskanen T."/>
            <person name="Noordeloos M.E."/>
            <person name="Ohm R.A."/>
            <person name="Ortiz-Santana B."/>
            <person name="Ovrebo C."/>
            <person name="Racz N."/>
            <person name="Riley R."/>
            <person name="Savchenko A."/>
            <person name="Shiryaev A."/>
            <person name="Soop K."/>
            <person name="Spirin V."/>
            <person name="Szebenyi C."/>
            <person name="Tomsovsky M."/>
            <person name="Tulloss R.E."/>
            <person name="Uehling J."/>
            <person name="Grigoriev I.V."/>
            <person name="Vagvolgyi C."/>
            <person name="Papp T."/>
            <person name="Martin F.M."/>
            <person name="Miettinen O."/>
            <person name="Hibbett D.S."/>
            <person name="Nagy L.G."/>
        </authorList>
    </citation>
    <scope>NUCLEOTIDE SEQUENCE [LARGE SCALE GENOMIC DNA]</scope>
    <source>
        <strain evidence="1 3">CBS 962.96</strain>
    </source>
</reference>
<dbReference type="AlphaFoldDB" id="A0A4S8LQL0"/>
<dbReference type="GO" id="GO:0000724">
    <property type="term" value="P:double-strand break repair via homologous recombination"/>
    <property type="evidence" value="ECO:0007669"/>
    <property type="project" value="InterPro"/>
</dbReference>
<protein>
    <submittedName>
        <fullName evidence="1">Uncharacterized protein</fullName>
    </submittedName>
</protein>
<dbReference type="SUPFAM" id="SSF52540">
    <property type="entry name" value="P-loop containing nucleoside triphosphate hydrolases"/>
    <property type="match status" value="1"/>
</dbReference>
<evidence type="ECO:0000313" key="2">
    <source>
        <dbReference type="EMBL" id="THV04820.1"/>
    </source>
</evidence>
<dbReference type="PANTHER" id="PTHR46644:SF2">
    <property type="entry name" value="DNA REPAIR PROTEIN XRCC2"/>
    <property type="match status" value="1"/>
</dbReference>
<dbReference type="Proteomes" id="UP000297245">
    <property type="component" value="Unassembled WGS sequence"/>
</dbReference>
<dbReference type="InterPro" id="IPR030547">
    <property type="entry name" value="XRCC2"/>
</dbReference>
<dbReference type="InterPro" id="IPR027417">
    <property type="entry name" value="P-loop_NTPase"/>
</dbReference>
<dbReference type="OrthoDB" id="420422at2759"/>
<dbReference type="GO" id="GO:0000400">
    <property type="term" value="F:four-way junction DNA binding"/>
    <property type="evidence" value="ECO:0007669"/>
    <property type="project" value="TreeGrafter"/>
</dbReference>
<dbReference type="EMBL" id="ML179298">
    <property type="protein sequence ID" value="THU91736.1"/>
    <property type="molecule type" value="Genomic_DNA"/>
</dbReference>
<organism evidence="1 3">
    <name type="scientific">Dendrothele bispora (strain CBS 962.96)</name>
    <dbReference type="NCBI Taxonomy" id="1314807"/>
    <lineage>
        <taxon>Eukaryota</taxon>
        <taxon>Fungi</taxon>
        <taxon>Dikarya</taxon>
        <taxon>Basidiomycota</taxon>
        <taxon>Agaricomycotina</taxon>
        <taxon>Agaricomycetes</taxon>
        <taxon>Agaricomycetidae</taxon>
        <taxon>Agaricales</taxon>
        <taxon>Agaricales incertae sedis</taxon>
        <taxon>Dendrothele</taxon>
    </lineage>
</organism>
<dbReference type="GO" id="GO:0005657">
    <property type="term" value="C:replication fork"/>
    <property type="evidence" value="ECO:0007669"/>
    <property type="project" value="InterPro"/>
</dbReference>
<dbReference type="GO" id="GO:0033063">
    <property type="term" value="C:Rad51B-Rad51C-Rad51D-XRCC2 complex"/>
    <property type="evidence" value="ECO:0007669"/>
    <property type="project" value="InterPro"/>
</dbReference>
<evidence type="ECO:0000313" key="1">
    <source>
        <dbReference type="EMBL" id="THU91736.1"/>
    </source>
</evidence>
<dbReference type="PANTHER" id="PTHR46644">
    <property type="entry name" value="DNA REPAIR PROTEIN XRCC2"/>
    <property type="match status" value="1"/>
</dbReference>
<keyword evidence="3" id="KW-1185">Reference proteome</keyword>
<evidence type="ECO:0000313" key="3">
    <source>
        <dbReference type="Proteomes" id="UP000297245"/>
    </source>
</evidence>
<sequence>MACNWLDQIPSESLQTLLTSVRSQKHASSVVPPSLSLSVGINPGEVLEIQGPPASGKTHFVYHLLATCILPVNSGGRNKAAILYDLNASFDVFRFKRILSSRLRLIIGDENLQEAVGHSLKKLHIFYSKSTVDLAVDILHLSYYHTSHLPDSEIGMVAIDSLSTFYWSDRFTSENTRSHRGRTQLTAPLQSVMAALEAFRHTHGASVVLSTWSLFPHYKLPESLLDAPPLQQSSFIAAAIGGTAPLTYLIKLSVPSVPRVAADTSISELNNIEAPVSKELHGLVYSSDVLDPTPFKFSVNEEGIGIS</sequence>
<dbReference type="CDD" id="cd19490">
    <property type="entry name" value="XRCC2"/>
    <property type="match status" value="1"/>
</dbReference>
<accession>A0A4S8LQL0</accession>
<proteinExistence type="predicted"/>
<gene>
    <name evidence="2" type="ORF">K435DRAFT_144658</name>
    <name evidence="1" type="ORF">K435DRAFT_223938</name>
</gene>
<dbReference type="GO" id="GO:0042148">
    <property type="term" value="P:DNA strand invasion"/>
    <property type="evidence" value="ECO:0007669"/>
    <property type="project" value="TreeGrafter"/>
</dbReference>
<dbReference type="EMBL" id="ML179052">
    <property type="protein sequence ID" value="THV04820.1"/>
    <property type="molecule type" value="Genomic_DNA"/>
</dbReference>